<evidence type="ECO:0000259" key="1">
    <source>
        <dbReference type="Pfam" id="PF01872"/>
    </source>
</evidence>
<evidence type="ECO:0000313" key="3">
    <source>
        <dbReference type="Proteomes" id="UP000432015"/>
    </source>
</evidence>
<gene>
    <name evidence="2" type="ORF">GNZ18_23570</name>
</gene>
<keyword evidence="3" id="KW-1185">Reference proteome</keyword>
<name>A0A7K1L547_9ACTN</name>
<accession>A0A7K1L547</accession>
<dbReference type="GO" id="GO:0008703">
    <property type="term" value="F:5-amino-6-(5-phosphoribosylamino)uracil reductase activity"/>
    <property type="evidence" value="ECO:0007669"/>
    <property type="project" value="InterPro"/>
</dbReference>
<proteinExistence type="predicted"/>
<sequence>MRKLTVSTIASLDGYVEGPGKDVTALPFDDGFSAYNVQRLRAAGILLSGRRSFEDFRDYWPAVADDETQGATEREISRLNNAIEKVVISDTLTAAETAPWEDTTRIVRRDDAAEAVRALKAQDGGDIFVAGSRTTWNALLVEGLVDELHVMVGPALLGAGTPLIGDPGPVPLQLLEARLLPNSQLVLLRYAPHLD</sequence>
<dbReference type="PANTHER" id="PTHR38011:SF11">
    <property type="entry name" value="2,5-DIAMINO-6-RIBOSYLAMINO-4(3H)-PYRIMIDINONE 5'-PHOSPHATE REDUCTASE"/>
    <property type="match status" value="1"/>
</dbReference>
<organism evidence="2 3">
    <name type="scientific">Actinomadura litoris</name>
    <dbReference type="NCBI Taxonomy" id="2678616"/>
    <lineage>
        <taxon>Bacteria</taxon>
        <taxon>Bacillati</taxon>
        <taxon>Actinomycetota</taxon>
        <taxon>Actinomycetes</taxon>
        <taxon>Streptosporangiales</taxon>
        <taxon>Thermomonosporaceae</taxon>
        <taxon>Actinomadura</taxon>
    </lineage>
</organism>
<dbReference type="SUPFAM" id="SSF53597">
    <property type="entry name" value="Dihydrofolate reductase-like"/>
    <property type="match status" value="1"/>
</dbReference>
<feature type="domain" description="Bacterial bifunctional deaminase-reductase C-terminal" evidence="1">
    <location>
        <begin position="2"/>
        <end position="179"/>
    </location>
</feature>
<comment type="caution">
    <text evidence="2">The sequence shown here is derived from an EMBL/GenBank/DDBJ whole genome shotgun (WGS) entry which is preliminary data.</text>
</comment>
<reference evidence="2 3" key="1">
    <citation type="submission" date="2019-11" db="EMBL/GenBank/DDBJ databases">
        <authorList>
            <person name="Cao P."/>
        </authorList>
    </citation>
    <scope>NUCLEOTIDE SEQUENCE [LARGE SCALE GENOMIC DNA]</scope>
    <source>
        <strain evidence="2 3">NEAU-AAG5</strain>
    </source>
</reference>
<dbReference type="EMBL" id="WOFH01000008">
    <property type="protein sequence ID" value="MUN39554.1"/>
    <property type="molecule type" value="Genomic_DNA"/>
</dbReference>
<dbReference type="GO" id="GO:0009231">
    <property type="term" value="P:riboflavin biosynthetic process"/>
    <property type="evidence" value="ECO:0007669"/>
    <property type="project" value="InterPro"/>
</dbReference>
<evidence type="ECO:0000313" key="2">
    <source>
        <dbReference type="EMBL" id="MUN39554.1"/>
    </source>
</evidence>
<protein>
    <submittedName>
        <fullName evidence="2">Deaminase</fullName>
    </submittedName>
</protein>
<dbReference type="InterPro" id="IPR050765">
    <property type="entry name" value="Riboflavin_Biosynth_HTPR"/>
</dbReference>
<dbReference type="Proteomes" id="UP000432015">
    <property type="component" value="Unassembled WGS sequence"/>
</dbReference>
<dbReference type="PANTHER" id="PTHR38011">
    <property type="entry name" value="DIHYDROFOLATE REDUCTASE FAMILY PROTEIN (AFU_ORTHOLOGUE AFUA_8G06820)"/>
    <property type="match status" value="1"/>
</dbReference>
<dbReference type="AlphaFoldDB" id="A0A7K1L547"/>
<dbReference type="Pfam" id="PF01872">
    <property type="entry name" value="RibD_C"/>
    <property type="match status" value="1"/>
</dbReference>
<dbReference type="InterPro" id="IPR024072">
    <property type="entry name" value="DHFR-like_dom_sf"/>
</dbReference>
<dbReference type="Gene3D" id="3.40.430.10">
    <property type="entry name" value="Dihydrofolate Reductase, subunit A"/>
    <property type="match status" value="1"/>
</dbReference>
<dbReference type="InterPro" id="IPR002734">
    <property type="entry name" value="RibDG_C"/>
</dbReference>